<evidence type="ECO:0000313" key="2">
    <source>
        <dbReference type="Proteomes" id="UP000299102"/>
    </source>
</evidence>
<comment type="caution">
    <text evidence="1">The sequence shown here is derived from an EMBL/GenBank/DDBJ whole genome shotgun (WGS) entry which is preliminary data.</text>
</comment>
<accession>A0A4C1YQD3</accession>
<dbReference type="Proteomes" id="UP000299102">
    <property type="component" value="Unassembled WGS sequence"/>
</dbReference>
<evidence type="ECO:0000313" key="1">
    <source>
        <dbReference type="EMBL" id="GBP76617.1"/>
    </source>
</evidence>
<proteinExistence type="predicted"/>
<dbReference type="EMBL" id="BGZK01001295">
    <property type="protein sequence ID" value="GBP76617.1"/>
    <property type="molecule type" value="Genomic_DNA"/>
</dbReference>
<name>A0A4C1YQD3_EUMVA</name>
<dbReference type="AlphaFoldDB" id="A0A4C1YQD3"/>
<gene>
    <name evidence="1" type="ORF">EVAR_37731_1</name>
</gene>
<sequence length="95" mass="10782">MTKWKVVQVYANRTAFSTPIFLRSYLASVDRGRSKVGSDPWKGETHLRDVSSLNFINSLRKTKGFRDPLPRKCMLVDKYPPVLSPCHRVNASAVS</sequence>
<organism evidence="1 2">
    <name type="scientific">Eumeta variegata</name>
    <name type="common">Bagworm moth</name>
    <name type="synonym">Eumeta japonica</name>
    <dbReference type="NCBI Taxonomy" id="151549"/>
    <lineage>
        <taxon>Eukaryota</taxon>
        <taxon>Metazoa</taxon>
        <taxon>Ecdysozoa</taxon>
        <taxon>Arthropoda</taxon>
        <taxon>Hexapoda</taxon>
        <taxon>Insecta</taxon>
        <taxon>Pterygota</taxon>
        <taxon>Neoptera</taxon>
        <taxon>Endopterygota</taxon>
        <taxon>Lepidoptera</taxon>
        <taxon>Glossata</taxon>
        <taxon>Ditrysia</taxon>
        <taxon>Tineoidea</taxon>
        <taxon>Psychidae</taxon>
        <taxon>Oiketicinae</taxon>
        <taxon>Eumeta</taxon>
    </lineage>
</organism>
<reference evidence="1 2" key="1">
    <citation type="journal article" date="2019" name="Commun. Biol.">
        <title>The bagworm genome reveals a unique fibroin gene that provides high tensile strength.</title>
        <authorList>
            <person name="Kono N."/>
            <person name="Nakamura H."/>
            <person name="Ohtoshi R."/>
            <person name="Tomita M."/>
            <person name="Numata K."/>
            <person name="Arakawa K."/>
        </authorList>
    </citation>
    <scope>NUCLEOTIDE SEQUENCE [LARGE SCALE GENOMIC DNA]</scope>
</reference>
<protein>
    <submittedName>
        <fullName evidence="1">Uncharacterized protein</fullName>
    </submittedName>
</protein>
<keyword evidence="2" id="KW-1185">Reference proteome</keyword>